<evidence type="ECO:0000313" key="2">
    <source>
        <dbReference type="EMBL" id="KAF2826930.1"/>
    </source>
</evidence>
<dbReference type="EMBL" id="MU006225">
    <property type="protein sequence ID" value="KAF2826930.1"/>
    <property type="molecule type" value="Genomic_DNA"/>
</dbReference>
<feature type="compositionally biased region" description="Low complexity" evidence="1">
    <location>
        <begin position="9"/>
        <end position="25"/>
    </location>
</feature>
<protein>
    <submittedName>
        <fullName evidence="2">Uncharacterized protein</fullName>
    </submittedName>
</protein>
<gene>
    <name evidence="2" type="ORF">CC86DRAFT_370047</name>
</gene>
<dbReference type="AlphaFoldDB" id="A0A6A7A0S5"/>
<sequence>MPALPFNATPSSSPSPSSSPTLSPSIVLHSPTSSGRASPTKELHKSKENAAEAYKKNYARYLAATFNMSYAAALSEAESQLEPRRSSSISEAESFREI</sequence>
<accession>A0A6A7A0S5</accession>
<evidence type="ECO:0000256" key="1">
    <source>
        <dbReference type="SAM" id="MobiDB-lite"/>
    </source>
</evidence>
<organism evidence="2 3">
    <name type="scientific">Ophiobolus disseminans</name>
    <dbReference type="NCBI Taxonomy" id="1469910"/>
    <lineage>
        <taxon>Eukaryota</taxon>
        <taxon>Fungi</taxon>
        <taxon>Dikarya</taxon>
        <taxon>Ascomycota</taxon>
        <taxon>Pezizomycotina</taxon>
        <taxon>Dothideomycetes</taxon>
        <taxon>Pleosporomycetidae</taxon>
        <taxon>Pleosporales</taxon>
        <taxon>Pleosporineae</taxon>
        <taxon>Phaeosphaeriaceae</taxon>
        <taxon>Ophiobolus</taxon>
    </lineage>
</organism>
<keyword evidence="3" id="KW-1185">Reference proteome</keyword>
<evidence type="ECO:0000313" key="3">
    <source>
        <dbReference type="Proteomes" id="UP000799424"/>
    </source>
</evidence>
<feature type="region of interest" description="Disordered" evidence="1">
    <location>
        <begin position="74"/>
        <end position="98"/>
    </location>
</feature>
<dbReference type="Proteomes" id="UP000799424">
    <property type="component" value="Unassembled WGS sequence"/>
</dbReference>
<name>A0A6A7A0S5_9PLEO</name>
<feature type="region of interest" description="Disordered" evidence="1">
    <location>
        <begin position="1"/>
        <end position="47"/>
    </location>
</feature>
<reference evidence="2" key="1">
    <citation type="journal article" date="2020" name="Stud. Mycol.">
        <title>101 Dothideomycetes genomes: a test case for predicting lifestyles and emergence of pathogens.</title>
        <authorList>
            <person name="Haridas S."/>
            <person name="Albert R."/>
            <person name="Binder M."/>
            <person name="Bloem J."/>
            <person name="Labutti K."/>
            <person name="Salamov A."/>
            <person name="Andreopoulos B."/>
            <person name="Baker S."/>
            <person name="Barry K."/>
            <person name="Bills G."/>
            <person name="Bluhm B."/>
            <person name="Cannon C."/>
            <person name="Castanera R."/>
            <person name="Culley D."/>
            <person name="Daum C."/>
            <person name="Ezra D."/>
            <person name="Gonzalez J."/>
            <person name="Henrissat B."/>
            <person name="Kuo A."/>
            <person name="Liang C."/>
            <person name="Lipzen A."/>
            <person name="Lutzoni F."/>
            <person name="Magnuson J."/>
            <person name="Mondo S."/>
            <person name="Nolan M."/>
            <person name="Ohm R."/>
            <person name="Pangilinan J."/>
            <person name="Park H.-J."/>
            <person name="Ramirez L."/>
            <person name="Alfaro M."/>
            <person name="Sun H."/>
            <person name="Tritt A."/>
            <person name="Yoshinaga Y."/>
            <person name="Zwiers L.-H."/>
            <person name="Turgeon B."/>
            <person name="Goodwin S."/>
            <person name="Spatafora J."/>
            <person name="Crous P."/>
            <person name="Grigoriev I."/>
        </authorList>
    </citation>
    <scope>NUCLEOTIDE SEQUENCE</scope>
    <source>
        <strain evidence="2">CBS 113818</strain>
    </source>
</reference>
<proteinExistence type="predicted"/>
<dbReference type="OrthoDB" id="3935170at2759"/>